<name>A0A7E5VF61_TRINI</name>
<dbReference type="RefSeq" id="XP_026726954.1">
    <property type="nucleotide sequence ID" value="XM_026871153.1"/>
</dbReference>
<dbReference type="GO" id="GO:0016020">
    <property type="term" value="C:membrane"/>
    <property type="evidence" value="ECO:0007669"/>
    <property type="project" value="UniProtKB-SubCell"/>
</dbReference>
<evidence type="ECO:0000256" key="4">
    <source>
        <dbReference type="ARBA" id="ARBA00023054"/>
    </source>
</evidence>
<evidence type="ECO:0000259" key="8">
    <source>
        <dbReference type="Pfam" id="PF06916"/>
    </source>
</evidence>
<protein>
    <submittedName>
        <fullName evidence="10">Uncharacterized protein C18orf19 homolog A isoform X1</fullName>
    </submittedName>
</protein>
<dbReference type="PANTHER" id="PTHR21377">
    <property type="entry name" value="PROTEIN FAM210B, MITOCHONDRIAL"/>
    <property type="match status" value="1"/>
</dbReference>
<dbReference type="InterPro" id="IPR009688">
    <property type="entry name" value="FAM210A/B-like_dom"/>
</dbReference>
<dbReference type="Proteomes" id="UP000322000">
    <property type="component" value="Chromosome 4"/>
</dbReference>
<dbReference type="AlphaFoldDB" id="A0A7E5VF61"/>
<proteinExistence type="predicted"/>
<comment type="subcellular location">
    <subcellularLocation>
        <location evidence="1">Membrane</location>
        <topology evidence="1">Single-pass membrane protein</topology>
    </subcellularLocation>
</comment>
<sequence length="254" mass="29359">MALAYRTLYKNCYYLQNITKPLKWSVENKYPMKILASGICYQNTFTKTRPLFEARGISFVTKNFRQCSSQSSPPPDKPLQEPVGTKKGIIKKFKAMYRDYWYVLLPVHVCTSAVWFGSFYYAVRSGVDIFGLLQSLGISDSLIAPLKDSTAGYFALALALYKLATPLRYAVTVGGTTVAIRKLTAIGFIKPVPSRERIKEIFQEKRDNLQDRFKESKQHYQVQMKEKRTQVMEDLKRYKTDMRNIKNKTQQPKQ</sequence>
<keyword evidence="9" id="KW-1185">Reference proteome</keyword>
<feature type="transmembrane region" description="Helical" evidence="7">
    <location>
        <begin position="142"/>
        <end position="161"/>
    </location>
</feature>
<evidence type="ECO:0000256" key="2">
    <source>
        <dbReference type="ARBA" id="ARBA00022692"/>
    </source>
</evidence>
<evidence type="ECO:0000256" key="3">
    <source>
        <dbReference type="ARBA" id="ARBA00022989"/>
    </source>
</evidence>
<dbReference type="GeneID" id="113493262"/>
<evidence type="ECO:0000256" key="6">
    <source>
        <dbReference type="SAM" id="Coils"/>
    </source>
</evidence>
<evidence type="ECO:0000313" key="9">
    <source>
        <dbReference type="Proteomes" id="UP000322000"/>
    </source>
</evidence>
<evidence type="ECO:0000256" key="5">
    <source>
        <dbReference type="ARBA" id="ARBA00023136"/>
    </source>
</evidence>
<dbReference type="InterPro" id="IPR045866">
    <property type="entry name" value="FAM210A/B-like"/>
</dbReference>
<gene>
    <name evidence="10" type="primary">LOC113493262</name>
</gene>
<keyword evidence="2 7" id="KW-0812">Transmembrane</keyword>
<keyword evidence="3 7" id="KW-1133">Transmembrane helix</keyword>
<feature type="coiled-coil region" evidence="6">
    <location>
        <begin position="199"/>
        <end position="248"/>
    </location>
</feature>
<feature type="transmembrane region" description="Helical" evidence="7">
    <location>
        <begin position="100"/>
        <end position="122"/>
    </location>
</feature>
<dbReference type="KEGG" id="tnl:113493262"/>
<dbReference type="InParanoid" id="A0A7E5VF61"/>
<evidence type="ECO:0000256" key="1">
    <source>
        <dbReference type="ARBA" id="ARBA00004167"/>
    </source>
</evidence>
<reference evidence="10" key="1">
    <citation type="submission" date="2025-08" db="UniProtKB">
        <authorList>
            <consortium name="RefSeq"/>
        </authorList>
    </citation>
    <scope>IDENTIFICATION</scope>
</reference>
<accession>A0A7E5VF61</accession>
<dbReference type="Pfam" id="PF06916">
    <property type="entry name" value="FAM210A-B_dom"/>
    <property type="match status" value="1"/>
</dbReference>
<dbReference type="GO" id="GO:0005739">
    <property type="term" value="C:mitochondrion"/>
    <property type="evidence" value="ECO:0007669"/>
    <property type="project" value="TreeGrafter"/>
</dbReference>
<evidence type="ECO:0000313" key="10">
    <source>
        <dbReference type="RefSeq" id="XP_026726954.1"/>
    </source>
</evidence>
<dbReference type="PANTHER" id="PTHR21377:SF1">
    <property type="entry name" value="PROTEIN FAM210A"/>
    <property type="match status" value="1"/>
</dbReference>
<dbReference type="OrthoDB" id="5874039at2759"/>
<keyword evidence="5 7" id="KW-0472">Membrane</keyword>
<organism evidence="9 10">
    <name type="scientific">Trichoplusia ni</name>
    <name type="common">Cabbage looper</name>
    <dbReference type="NCBI Taxonomy" id="7111"/>
    <lineage>
        <taxon>Eukaryota</taxon>
        <taxon>Metazoa</taxon>
        <taxon>Ecdysozoa</taxon>
        <taxon>Arthropoda</taxon>
        <taxon>Hexapoda</taxon>
        <taxon>Insecta</taxon>
        <taxon>Pterygota</taxon>
        <taxon>Neoptera</taxon>
        <taxon>Endopterygota</taxon>
        <taxon>Lepidoptera</taxon>
        <taxon>Glossata</taxon>
        <taxon>Ditrysia</taxon>
        <taxon>Noctuoidea</taxon>
        <taxon>Noctuidae</taxon>
        <taxon>Plusiinae</taxon>
        <taxon>Trichoplusia</taxon>
    </lineage>
</organism>
<evidence type="ECO:0000256" key="7">
    <source>
        <dbReference type="SAM" id="Phobius"/>
    </source>
</evidence>
<keyword evidence="4 6" id="KW-0175">Coiled coil</keyword>
<feature type="domain" description="DUF1279" evidence="8">
    <location>
        <begin position="91"/>
        <end position="177"/>
    </location>
</feature>